<name>A0A0L0BLC6_LUCCU</name>
<keyword evidence="2" id="KW-1185">Reference proteome</keyword>
<gene>
    <name evidence="1" type="ORF">FF38_00307</name>
</gene>
<dbReference type="EMBL" id="JRES01001695">
    <property type="protein sequence ID" value="KNC20890.1"/>
    <property type="molecule type" value="Genomic_DNA"/>
</dbReference>
<evidence type="ECO:0000313" key="1">
    <source>
        <dbReference type="EMBL" id="KNC20890.1"/>
    </source>
</evidence>
<comment type="caution">
    <text evidence="1">The sequence shown here is derived from an EMBL/GenBank/DDBJ whole genome shotgun (WGS) entry which is preliminary data.</text>
</comment>
<sequence length="172" mass="19203">MGSCKGVNVSNIELVGSVNWRIRNIGMARILSTQQFHKDLMHPKNTWCLYYKLYSALENLSFCANNANTFIFTTTVREKVFLGCDNLQVNYNSSHYTLANAATLTVAMLTTSFKIIIIAGVVDIADAVAAAVYNFETQNVLDGTALISFWIYKYLYLLSQYCSEYAQMGAGV</sequence>
<organism evidence="1 2">
    <name type="scientific">Lucilia cuprina</name>
    <name type="common">Green bottle fly</name>
    <name type="synonym">Australian sheep blowfly</name>
    <dbReference type="NCBI Taxonomy" id="7375"/>
    <lineage>
        <taxon>Eukaryota</taxon>
        <taxon>Metazoa</taxon>
        <taxon>Ecdysozoa</taxon>
        <taxon>Arthropoda</taxon>
        <taxon>Hexapoda</taxon>
        <taxon>Insecta</taxon>
        <taxon>Pterygota</taxon>
        <taxon>Neoptera</taxon>
        <taxon>Endopterygota</taxon>
        <taxon>Diptera</taxon>
        <taxon>Brachycera</taxon>
        <taxon>Muscomorpha</taxon>
        <taxon>Oestroidea</taxon>
        <taxon>Calliphoridae</taxon>
        <taxon>Luciliinae</taxon>
        <taxon>Lucilia</taxon>
    </lineage>
</organism>
<dbReference type="Proteomes" id="UP000037069">
    <property type="component" value="Unassembled WGS sequence"/>
</dbReference>
<dbReference type="AlphaFoldDB" id="A0A0L0BLC6"/>
<protein>
    <submittedName>
        <fullName evidence="1">Uncharacterized protein</fullName>
    </submittedName>
</protein>
<proteinExistence type="predicted"/>
<reference evidence="1 2" key="1">
    <citation type="journal article" date="2015" name="Nat. Commun.">
        <title>Lucilia cuprina genome unlocks parasitic fly biology to underpin future interventions.</title>
        <authorList>
            <person name="Anstead C.A."/>
            <person name="Korhonen P.K."/>
            <person name="Young N.D."/>
            <person name="Hall R.S."/>
            <person name="Jex A.R."/>
            <person name="Murali S.C."/>
            <person name="Hughes D.S."/>
            <person name="Lee S.F."/>
            <person name="Perry T."/>
            <person name="Stroehlein A.J."/>
            <person name="Ansell B.R."/>
            <person name="Breugelmans B."/>
            <person name="Hofmann A."/>
            <person name="Qu J."/>
            <person name="Dugan S."/>
            <person name="Lee S.L."/>
            <person name="Chao H."/>
            <person name="Dinh H."/>
            <person name="Han Y."/>
            <person name="Doddapaneni H.V."/>
            <person name="Worley K.C."/>
            <person name="Muzny D.M."/>
            <person name="Ioannidis P."/>
            <person name="Waterhouse R.M."/>
            <person name="Zdobnov E.M."/>
            <person name="James P.J."/>
            <person name="Bagnall N.H."/>
            <person name="Kotze A.C."/>
            <person name="Gibbs R.A."/>
            <person name="Richards S."/>
            <person name="Batterham P."/>
            <person name="Gasser R.B."/>
        </authorList>
    </citation>
    <scope>NUCLEOTIDE SEQUENCE [LARGE SCALE GENOMIC DNA]</scope>
    <source>
        <strain evidence="1 2">LS</strain>
        <tissue evidence="1">Full body</tissue>
    </source>
</reference>
<evidence type="ECO:0000313" key="2">
    <source>
        <dbReference type="Proteomes" id="UP000037069"/>
    </source>
</evidence>
<accession>A0A0L0BLC6</accession>